<dbReference type="EMBL" id="MCBR01018437">
    <property type="protein sequence ID" value="RKF58216.1"/>
    <property type="molecule type" value="Genomic_DNA"/>
</dbReference>
<accession>A0A420HLA7</accession>
<organism evidence="2 3">
    <name type="scientific">Golovinomyces cichoracearum</name>
    <dbReference type="NCBI Taxonomy" id="62708"/>
    <lineage>
        <taxon>Eukaryota</taxon>
        <taxon>Fungi</taxon>
        <taxon>Dikarya</taxon>
        <taxon>Ascomycota</taxon>
        <taxon>Pezizomycotina</taxon>
        <taxon>Leotiomycetes</taxon>
        <taxon>Erysiphales</taxon>
        <taxon>Erysiphaceae</taxon>
        <taxon>Golovinomyces</taxon>
    </lineage>
</organism>
<evidence type="ECO:0000256" key="1">
    <source>
        <dbReference type="SAM" id="MobiDB-lite"/>
    </source>
</evidence>
<dbReference type="AlphaFoldDB" id="A0A420HLA7"/>
<name>A0A420HLA7_9PEZI</name>
<evidence type="ECO:0000313" key="2">
    <source>
        <dbReference type="EMBL" id="RKF58216.1"/>
    </source>
</evidence>
<protein>
    <submittedName>
        <fullName evidence="2">Uncharacterized protein</fullName>
    </submittedName>
</protein>
<sequence>KDDWFDIYKPFNNDLKRLDQEHSQPNSFAKRPVSSNQPGTSHFRENSYRHNVGYASKNRFSCKEEFSQLEKKTDKFREQDKKFGKMRAYKTDEHIAEEEPEKSEALNDEPDVYDRAYYQGMENGEERSNEQEVNDYVGPYLEDVNLVQIPNKPQTTPLKLNFNHMTQQDLNKPTIKTAEKDNNTQEQGKQARPYQKILHKSPVRSHRQINFTEPNNRTQIPQVISSTAAPSKATPGYAFRGRQYAQIKLGLNSPQNENYGVCLDTGCGMSLIDREFLRFLCPTIDIQNMKKEMKVKGLGSKLYDVSQFVEVDFYLPTSKEIIAHFR</sequence>
<reference evidence="2 3" key="1">
    <citation type="journal article" date="2018" name="BMC Genomics">
        <title>Comparative genome analyses reveal sequence features reflecting distinct modes of host-adaptation between dicot and monocot powdery mildew.</title>
        <authorList>
            <person name="Wu Y."/>
            <person name="Ma X."/>
            <person name="Pan Z."/>
            <person name="Kale S.D."/>
            <person name="Song Y."/>
            <person name="King H."/>
            <person name="Zhang Q."/>
            <person name="Presley C."/>
            <person name="Deng X."/>
            <person name="Wei C.I."/>
            <person name="Xiao S."/>
        </authorList>
    </citation>
    <scope>NUCLEOTIDE SEQUENCE [LARGE SCALE GENOMIC DNA]</scope>
    <source>
        <strain evidence="2">UCSC1</strain>
    </source>
</reference>
<comment type="caution">
    <text evidence="2">The sequence shown here is derived from an EMBL/GenBank/DDBJ whole genome shotgun (WGS) entry which is preliminary data.</text>
</comment>
<feature type="compositionally biased region" description="Polar residues" evidence="1">
    <location>
        <begin position="23"/>
        <end position="40"/>
    </location>
</feature>
<gene>
    <name evidence="2" type="ORF">GcC1_184032</name>
</gene>
<dbReference type="OrthoDB" id="193499at2759"/>
<dbReference type="Proteomes" id="UP000285405">
    <property type="component" value="Unassembled WGS sequence"/>
</dbReference>
<feature type="region of interest" description="Disordered" evidence="1">
    <location>
        <begin position="16"/>
        <end position="50"/>
    </location>
</feature>
<evidence type="ECO:0000313" key="3">
    <source>
        <dbReference type="Proteomes" id="UP000285405"/>
    </source>
</evidence>
<proteinExistence type="predicted"/>
<feature type="non-terminal residue" evidence="2">
    <location>
        <position position="1"/>
    </location>
</feature>